<proteinExistence type="predicted"/>
<accession>A0A0M3K9K5</accession>
<evidence type="ECO:0000313" key="4">
    <source>
        <dbReference type="WBParaSite" id="ASIM_0001764901-mRNA-1"/>
    </source>
</evidence>
<organism evidence="4">
    <name type="scientific">Anisakis simplex</name>
    <name type="common">Herring worm</name>
    <dbReference type="NCBI Taxonomy" id="6269"/>
    <lineage>
        <taxon>Eukaryota</taxon>
        <taxon>Metazoa</taxon>
        <taxon>Ecdysozoa</taxon>
        <taxon>Nematoda</taxon>
        <taxon>Chromadorea</taxon>
        <taxon>Rhabditida</taxon>
        <taxon>Spirurina</taxon>
        <taxon>Ascaridomorpha</taxon>
        <taxon>Ascaridoidea</taxon>
        <taxon>Anisakidae</taxon>
        <taxon>Anisakis</taxon>
        <taxon>Anisakis simplex complex</taxon>
    </lineage>
</organism>
<evidence type="ECO:0000256" key="1">
    <source>
        <dbReference type="SAM" id="MobiDB-lite"/>
    </source>
</evidence>
<gene>
    <name evidence="2" type="ORF">ASIM_LOCUS17052</name>
</gene>
<name>A0A0M3K9K5_ANISI</name>
<reference evidence="4" key="1">
    <citation type="submission" date="2017-02" db="UniProtKB">
        <authorList>
            <consortium name="WormBaseParasite"/>
        </authorList>
    </citation>
    <scope>IDENTIFICATION</scope>
</reference>
<evidence type="ECO:0000313" key="2">
    <source>
        <dbReference type="EMBL" id="VDK59356.1"/>
    </source>
</evidence>
<evidence type="ECO:0000313" key="3">
    <source>
        <dbReference type="Proteomes" id="UP000267096"/>
    </source>
</evidence>
<dbReference type="Proteomes" id="UP000267096">
    <property type="component" value="Unassembled WGS sequence"/>
</dbReference>
<keyword evidence="3" id="KW-1185">Reference proteome</keyword>
<sequence length="173" mass="18327">MSGEEEYLHVDQVISESGSYRTGICKSSETIVVGFRSNAPDDIGFRSSYLTDHPHHHHCCSHGDTQIQELLDSVSEFSHSGRQSPFHHGEPYPVPISFGHTDEHPHPIPHPPSDGYGGDAGKVMPPQGPAGSGDPYGGAGGSAGAQGPAAKPTTPERPEFGPDGVRILYYSGS</sequence>
<dbReference type="EMBL" id="UYRR01033684">
    <property type="protein sequence ID" value="VDK59356.1"/>
    <property type="molecule type" value="Genomic_DNA"/>
</dbReference>
<feature type="region of interest" description="Disordered" evidence="1">
    <location>
        <begin position="100"/>
        <end position="165"/>
    </location>
</feature>
<reference evidence="2 3" key="2">
    <citation type="submission" date="2018-11" db="EMBL/GenBank/DDBJ databases">
        <authorList>
            <consortium name="Pathogen Informatics"/>
        </authorList>
    </citation>
    <scope>NUCLEOTIDE SEQUENCE [LARGE SCALE GENOMIC DNA]</scope>
</reference>
<protein>
    <submittedName>
        <fullName evidence="4">Bravo_FIGEY domain-containing protein</fullName>
    </submittedName>
</protein>
<dbReference type="WBParaSite" id="ASIM_0001764901-mRNA-1">
    <property type="protein sequence ID" value="ASIM_0001764901-mRNA-1"/>
    <property type="gene ID" value="ASIM_0001764901"/>
</dbReference>
<feature type="compositionally biased region" description="Gly residues" evidence="1">
    <location>
        <begin position="130"/>
        <end position="144"/>
    </location>
</feature>
<dbReference type="AlphaFoldDB" id="A0A0M3K9K5"/>